<dbReference type="Proteomes" id="UP000002038">
    <property type="component" value="Unassembled WGS sequence"/>
</dbReference>
<evidence type="ECO:0000313" key="2">
    <source>
        <dbReference type="Proteomes" id="UP000002038"/>
    </source>
</evidence>
<accession>A0A179UL34</accession>
<dbReference type="AlphaFoldDB" id="A0A179UL34"/>
<sequence>MCDVVTDERLRGTYQQQEKVSIDSISGVVKDDSQFAWRPASFIILNGDTYAAVILFAQFIVQRQTDRQYTPVSRLRCWRAAEMERYVPKREYVGRGNDTQCQHDGCPQRLARIFKVVYYQTANLASSFKARD</sequence>
<name>A0A179UL34_BLAGS</name>
<evidence type="ECO:0000313" key="1">
    <source>
        <dbReference type="EMBL" id="OAT08590.1"/>
    </source>
</evidence>
<keyword evidence="2" id="KW-1185">Reference proteome</keyword>
<dbReference type="EMBL" id="GG657455">
    <property type="protein sequence ID" value="OAT08590.1"/>
    <property type="molecule type" value="Genomic_DNA"/>
</dbReference>
<dbReference type="RefSeq" id="XP_002624987.1">
    <property type="nucleotide sequence ID" value="XM_002624941.1"/>
</dbReference>
<proteinExistence type="predicted"/>
<reference evidence="2" key="1">
    <citation type="journal article" date="2015" name="PLoS Genet.">
        <title>The dynamic genome and transcriptome of the human fungal pathogen Blastomyces and close relative Emmonsia.</title>
        <authorList>
            <person name="Munoz J.F."/>
            <person name="Gauthier G.M."/>
            <person name="Desjardins C.A."/>
            <person name="Gallo J.E."/>
            <person name="Holder J."/>
            <person name="Sullivan T.D."/>
            <person name="Marty A.J."/>
            <person name="Carmen J.C."/>
            <person name="Chen Z."/>
            <person name="Ding L."/>
            <person name="Gujja S."/>
            <person name="Magrini V."/>
            <person name="Misas E."/>
            <person name="Mitreva M."/>
            <person name="Priest M."/>
            <person name="Saif S."/>
            <person name="Whiston E.A."/>
            <person name="Young S."/>
            <person name="Zeng Q."/>
            <person name="Goldman W.E."/>
            <person name="Mardis E.R."/>
            <person name="Taylor J.W."/>
            <person name="McEwen J.G."/>
            <person name="Clay O.K."/>
            <person name="Klein B.S."/>
            <person name="Cuomo C.A."/>
        </authorList>
    </citation>
    <scope>NUCLEOTIDE SEQUENCE [LARGE SCALE GENOMIC DNA]</scope>
    <source>
        <strain evidence="2">SLH14081</strain>
    </source>
</reference>
<protein>
    <submittedName>
        <fullName evidence="1">Uncharacterized protein</fullName>
    </submittedName>
</protein>
<dbReference type="OrthoDB" id="10598463at2759"/>
<dbReference type="VEuPathDB" id="FungiDB:BDBG_04851"/>
<organism evidence="1 2">
    <name type="scientific">Blastomyces gilchristii (strain SLH14081)</name>
    <name type="common">Blastomyces dermatitidis</name>
    <dbReference type="NCBI Taxonomy" id="559298"/>
    <lineage>
        <taxon>Eukaryota</taxon>
        <taxon>Fungi</taxon>
        <taxon>Dikarya</taxon>
        <taxon>Ascomycota</taxon>
        <taxon>Pezizomycotina</taxon>
        <taxon>Eurotiomycetes</taxon>
        <taxon>Eurotiomycetidae</taxon>
        <taxon>Onygenales</taxon>
        <taxon>Ajellomycetaceae</taxon>
        <taxon>Blastomyces</taxon>
    </lineage>
</organism>
<dbReference type="GeneID" id="8509629"/>
<dbReference type="KEGG" id="bgh:BDBG_04851"/>
<gene>
    <name evidence="1" type="ORF">BDBG_04851</name>
</gene>